<proteinExistence type="predicted"/>
<dbReference type="Gramene" id="MELO3C029972.2.1">
    <property type="protein sequence ID" value="MELO3C029972.2.1"/>
    <property type="gene ID" value="MELO3C029972.2"/>
</dbReference>
<protein>
    <submittedName>
        <fullName evidence="1">Uncharacterized protein</fullName>
    </submittedName>
</protein>
<evidence type="ECO:0000313" key="1">
    <source>
        <dbReference type="EnsemblPlants" id="MELO3C029972.2.1"/>
    </source>
</evidence>
<reference evidence="1" key="1">
    <citation type="submission" date="2023-03" db="UniProtKB">
        <authorList>
            <consortium name="EnsemblPlants"/>
        </authorList>
    </citation>
    <scope>IDENTIFICATION</scope>
</reference>
<sequence>MLWLNAVRAVLGDVWLNFDMNRRNFQDYMTCSSLRSYKMDEQDPESNYLRLQFSRHPGPRSGFGSSGKSGTIVMNRATGLTKIHSGAIAGILGVPVPSNTPKSAYITGHSTYESAAPQLSSIKRRHLDVKLWLIIHHIKVNKCLLSDAVSGMFSWLFAW</sequence>
<dbReference type="AlphaFoldDB" id="A0A9I9E7S9"/>
<dbReference type="EnsemblPlants" id="MELO3C029972.2.1">
    <property type="protein sequence ID" value="MELO3C029972.2.1"/>
    <property type="gene ID" value="MELO3C029972.2"/>
</dbReference>
<accession>A0A9I9E7S9</accession>
<name>A0A9I9E7S9_CUCME</name>
<organism evidence="1">
    <name type="scientific">Cucumis melo</name>
    <name type="common">Muskmelon</name>
    <dbReference type="NCBI Taxonomy" id="3656"/>
    <lineage>
        <taxon>Eukaryota</taxon>
        <taxon>Viridiplantae</taxon>
        <taxon>Streptophyta</taxon>
        <taxon>Embryophyta</taxon>
        <taxon>Tracheophyta</taxon>
        <taxon>Spermatophyta</taxon>
        <taxon>Magnoliopsida</taxon>
        <taxon>eudicotyledons</taxon>
        <taxon>Gunneridae</taxon>
        <taxon>Pentapetalae</taxon>
        <taxon>rosids</taxon>
        <taxon>fabids</taxon>
        <taxon>Cucurbitales</taxon>
        <taxon>Cucurbitaceae</taxon>
        <taxon>Benincaseae</taxon>
        <taxon>Cucumis</taxon>
    </lineage>
</organism>